<dbReference type="Gene3D" id="1.20.1280.50">
    <property type="match status" value="1"/>
</dbReference>
<evidence type="ECO:0000259" key="7">
    <source>
        <dbReference type="PROSITE" id="PS50181"/>
    </source>
</evidence>
<evidence type="ECO:0000313" key="8">
    <source>
        <dbReference type="EMBL" id="RUP29414.1"/>
    </source>
</evidence>
<dbReference type="Pfam" id="PF12937">
    <property type="entry name" value="F-box-like"/>
    <property type="match status" value="1"/>
</dbReference>
<keyword evidence="3" id="KW-0949">S-adenosyl-L-methionine</keyword>
<dbReference type="Proteomes" id="UP000268093">
    <property type="component" value="Unassembled WGS sequence"/>
</dbReference>
<dbReference type="PANTHER" id="PTHR21392:SF0">
    <property type="entry name" value="TRNA-URIDINE AMINOCARBOXYPROPYLTRANSFERASE 2"/>
    <property type="match status" value="1"/>
</dbReference>
<dbReference type="PROSITE" id="PS50181">
    <property type="entry name" value="FBOX"/>
    <property type="match status" value="1"/>
</dbReference>
<dbReference type="InterPro" id="IPR001810">
    <property type="entry name" value="F-box_dom"/>
</dbReference>
<gene>
    <name evidence="8" type="ORF">BC936DRAFT_138682</name>
</gene>
<dbReference type="PANTHER" id="PTHR21392">
    <property type="entry name" value="TRNA-URIDINE AMINOCARBOXYPROPYLTRANSFERASE 2"/>
    <property type="match status" value="1"/>
</dbReference>
<sequence>MDALSDTLLHYILSFLDPASLCRSCCVSRRLRYFADSDRLWKPLCLDRFSGRHIPTNVMADEIERRTRNLQRIRERRGAGKARPEWSKMVRFQKQSFDVETTPFAFTNTYWSWKRTYLGDLKLDRLQRSGVGKGNRIDVVIAPKADDDANSLYPQSRREYCKDCWRPNKQCICDSLSPEPYCNCNVRLVVLQDPKCQVNIGTLRILKRVLKYCDIFVGKDFSRERFPDLDRILDSPTSPALLLYPSASALPLTSTTLPIPPPHGATTTACAHPTEAPHTTLVAIDGSWSQAKLIHRYNARLQELPAVMLAAPEPSVYHALKREPRRTCVSTAEAVGRAVGMLGWGDEEALMEDILRPLRRIVEMQKEYQVQGLALEASEVGRSGRSRRRAL</sequence>
<name>A0A433BT22_9FUNG</name>
<proteinExistence type="inferred from homology"/>
<evidence type="ECO:0000256" key="6">
    <source>
        <dbReference type="ARBA" id="ARBA00048718"/>
    </source>
</evidence>
<evidence type="ECO:0000256" key="5">
    <source>
        <dbReference type="ARBA" id="ARBA00034489"/>
    </source>
</evidence>
<comment type="catalytic activity">
    <reaction evidence="6">
        <text>a uridine in tRNA + S-adenosyl-L-methionine = a 3-[(3S)-3-amino-3-carboxypropyl]uridine in tRNA + S-methyl-5'-thioadenosine + H(+)</text>
        <dbReference type="Rhea" id="RHEA:62432"/>
        <dbReference type="Rhea" id="RHEA-COMP:13339"/>
        <dbReference type="Rhea" id="RHEA-COMP:16092"/>
        <dbReference type="ChEBI" id="CHEBI:15378"/>
        <dbReference type="ChEBI" id="CHEBI:17509"/>
        <dbReference type="ChEBI" id="CHEBI:59789"/>
        <dbReference type="ChEBI" id="CHEBI:65315"/>
        <dbReference type="ChEBI" id="CHEBI:82930"/>
        <dbReference type="EC" id="2.5.1.25"/>
    </reaction>
</comment>
<dbReference type="InterPro" id="IPR036047">
    <property type="entry name" value="F-box-like_dom_sf"/>
</dbReference>
<dbReference type="GO" id="GO:0008033">
    <property type="term" value="P:tRNA processing"/>
    <property type="evidence" value="ECO:0007669"/>
    <property type="project" value="UniProtKB-KW"/>
</dbReference>
<evidence type="ECO:0000256" key="4">
    <source>
        <dbReference type="ARBA" id="ARBA00022694"/>
    </source>
</evidence>
<evidence type="ECO:0000256" key="2">
    <source>
        <dbReference type="ARBA" id="ARBA00022679"/>
    </source>
</evidence>
<keyword evidence="2" id="KW-0808">Transferase</keyword>
<evidence type="ECO:0000313" key="9">
    <source>
        <dbReference type="Proteomes" id="UP000268093"/>
    </source>
</evidence>
<dbReference type="EMBL" id="RBNI01013553">
    <property type="protein sequence ID" value="RUP29414.1"/>
    <property type="molecule type" value="Genomic_DNA"/>
</dbReference>
<feature type="domain" description="F-box" evidence="7">
    <location>
        <begin position="1"/>
        <end position="44"/>
    </location>
</feature>
<evidence type="ECO:0000256" key="1">
    <source>
        <dbReference type="ARBA" id="ARBA00012386"/>
    </source>
</evidence>
<evidence type="ECO:0000256" key="3">
    <source>
        <dbReference type="ARBA" id="ARBA00022691"/>
    </source>
</evidence>
<protein>
    <recommendedName>
        <fullName evidence="1">tRNA-uridine aminocarboxypropyltransferase</fullName>
        <ecNumber evidence="1">2.5.1.25</ecNumber>
    </recommendedName>
</protein>
<dbReference type="SUPFAM" id="SSF81383">
    <property type="entry name" value="F-box domain"/>
    <property type="match status" value="1"/>
</dbReference>
<reference evidence="8 9" key="1">
    <citation type="journal article" date="2018" name="New Phytol.">
        <title>Phylogenomics of Endogonaceae and evolution of mycorrhizas within Mucoromycota.</title>
        <authorList>
            <person name="Chang Y."/>
            <person name="Desiro A."/>
            <person name="Na H."/>
            <person name="Sandor L."/>
            <person name="Lipzen A."/>
            <person name="Clum A."/>
            <person name="Barry K."/>
            <person name="Grigoriev I.V."/>
            <person name="Martin F.M."/>
            <person name="Stajich J.E."/>
            <person name="Smith M.E."/>
            <person name="Bonito G."/>
            <person name="Spatafora J.W."/>
        </authorList>
    </citation>
    <scope>NUCLEOTIDE SEQUENCE [LARGE SCALE GENOMIC DNA]</scope>
    <source>
        <strain evidence="8 9">GMNB39</strain>
    </source>
</reference>
<dbReference type="AlphaFoldDB" id="A0A433BT22"/>
<dbReference type="SMART" id="SM00256">
    <property type="entry name" value="FBOX"/>
    <property type="match status" value="1"/>
</dbReference>
<dbReference type="InterPro" id="IPR005636">
    <property type="entry name" value="DTW"/>
</dbReference>
<dbReference type="EC" id="2.5.1.25" evidence="1"/>
<dbReference type="Pfam" id="PF03942">
    <property type="entry name" value="DTW"/>
    <property type="match status" value="1"/>
</dbReference>
<keyword evidence="9" id="KW-1185">Reference proteome</keyword>
<dbReference type="InterPro" id="IPR039262">
    <property type="entry name" value="DTWD2/TAPT"/>
</dbReference>
<accession>A0A433BT22</accession>
<keyword evidence="4" id="KW-0819">tRNA processing</keyword>
<organism evidence="8 9">
    <name type="scientific">Jimgerdemannia flammicorona</name>
    <dbReference type="NCBI Taxonomy" id="994334"/>
    <lineage>
        <taxon>Eukaryota</taxon>
        <taxon>Fungi</taxon>
        <taxon>Fungi incertae sedis</taxon>
        <taxon>Mucoromycota</taxon>
        <taxon>Mucoromycotina</taxon>
        <taxon>Endogonomycetes</taxon>
        <taxon>Endogonales</taxon>
        <taxon>Endogonaceae</taxon>
        <taxon>Jimgerdemannia</taxon>
    </lineage>
</organism>
<dbReference type="OrthoDB" id="408541at2759"/>
<dbReference type="SMART" id="SM01144">
    <property type="entry name" value="DTW"/>
    <property type="match status" value="1"/>
</dbReference>
<dbReference type="GO" id="GO:0016432">
    <property type="term" value="F:tRNA-uridine aminocarboxypropyltransferase activity"/>
    <property type="evidence" value="ECO:0007669"/>
    <property type="project" value="UniProtKB-EC"/>
</dbReference>
<comment type="similarity">
    <text evidence="5">Belongs to the TDD superfamily. DTWD2 family.</text>
</comment>
<comment type="caution">
    <text evidence="8">The sequence shown here is derived from an EMBL/GenBank/DDBJ whole genome shotgun (WGS) entry which is preliminary data.</text>
</comment>